<keyword evidence="1" id="KW-0175">Coiled coil</keyword>
<dbReference type="RefSeq" id="WP_105396963.1">
    <property type="nucleotide sequence ID" value="NZ_CAWNTA010000014.1"/>
</dbReference>
<dbReference type="InterPro" id="IPR045538">
    <property type="entry name" value="CIS_TMP"/>
</dbReference>
<dbReference type="Proteomes" id="UP000239550">
    <property type="component" value="Unassembled WGS sequence"/>
</dbReference>
<organism evidence="2 3">
    <name type="scientific">Photorhabdus hindustanensis</name>
    <dbReference type="NCBI Taxonomy" id="2918802"/>
    <lineage>
        <taxon>Bacteria</taxon>
        <taxon>Pseudomonadati</taxon>
        <taxon>Pseudomonadota</taxon>
        <taxon>Gammaproteobacteria</taxon>
        <taxon>Enterobacterales</taxon>
        <taxon>Morganellaceae</taxon>
        <taxon>Photorhabdus</taxon>
    </lineage>
</organism>
<accession>A0A2S8PU54</accession>
<name>A0A2S8PU54_9GAMM</name>
<dbReference type="AlphaFoldDB" id="A0A2S8PU54"/>
<evidence type="ECO:0000256" key="1">
    <source>
        <dbReference type="SAM" id="Coils"/>
    </source>
</evidence>
<reference evidence="2 3" key="1">
    <citation type="submission" date="2018-02" db="EMBL/GenBank/DDBJ databases">
        <title>Five New Genomes of Indian Photorhabdus Isolates TSA.</title>
        <authorList>
            <person name="Dubay B."/>
            <person name="Somvanshi V.S."/>
        </authorList>
    </citation>
    <scope>NUCLEOTIDE SEQUENCE [LARGE SCALE GENOMIC DNA]</scope>
    <source>
        <strain evidence="2 3">H1</strain>
    </source>
</reference>
<evidence type="ECO:0000313" key="3">
    <source>
        <dbReference type="Proteomes" id="UP000239550"/>
    </source>
</evidence>
<sequence>MTSEPNLLNRITITIEANNQQVAKKVLHGSLLNQANINNLFNTLFTQYPINKDIYLETLTLDLGEINFHDFNSLFPARLKVALIKALSQYQINNKEEIHLNAPIPNKITHNSSLSGDNNFINAENFIHFLYQKYPQLNPAEAIANNKNSDIKIKKLINQLTRIENKSALLLAKSCLSEHSLQRLLTIKQPALLSTINRRLSENINKPQHQEALASSGQLILNALEYIQRHNAQELVKPDAKIISRITTELNNGTLNAASVITLFRQAMTDNIPLNSWLKQLWQTVAISQLCQQHLSVEEHQYLLECFIPNHTDKNRSEIKPFMGGDNSSNAQKYQHPTNQKVIAEDPQALSISDNPSVIRGNNLNPLQTINKPYSEQTLLPEHPFPRPVNNAGILILWPMLPALFNQLGLLEAQKFIHHQAQFNAVDLLDYLIWGTEERPAERKVLNNVLCGLLADEMIELTPVEPEKQLIIDQWLDAVISQLPGWKKLSRNDVRQLFLQRPGELLADEQEIKISIQHQPFDALLADWPWPLNIAKLPWLDRPLKIDWKNI</sequence>
<keyword evidence="3" id="KW-1185">Reference proteome</keyword>
<gene>
    <name evidence="2" type="ORF">C6H66_24050</name>
</gene>
<comment type="caution">
    <text evidence="2">The sequence shown here is derived from an EMBL/GenBank/DDBJ whole genome shotgun (WGS) entry which is preliminary data.</text>
</comment>
<evidence type="ECO:0000313" key="2">
    <source>
        <dbReference type="EMBL" id="PQQ22321.1"/>
    </source>
</evidence>
<protein>
    <submittedName>
        <fullName evidence="2">Uncharacterized protein</fullName>
    </submittedName>
</protein>
<dbReference type="Pfam" id="PF19268">
    <property type="entry name" value="CIS_TMP"/>
    <property type="match status" value="1"/>
</dbReference>
<dbReference type="EMBL" id="PUWT01000110">
    <property type="protein sequence ID" value="PQQ22321.1"/>
    <property type="molecule type" value="Genomic_DNA"/>
</dbReference>
<proteinExistence type="predicted"/>
<feature type="coiled-coil region" evidence="1">
    <location>
        <begin position="146"/>
        <end position="173"/>
    </location>
</feature>